<accession>A0A974CMS5</accession>
<evidence type="ECO:0000313" key="1">
    <source>
        <dbReference type="EMBL" id="OCT76349.1"/>
    </source>
</evidence>
<evidence type="ECO:0000313" key="2">
    <source>
        <dbReference type="Proteomes" id="UP000694892"/>
    </source>
</evidence>
<name>A0A974CMS5_XENLA</name>
<protein>
    <recommendedName>
        <fullName evidence="3">Reverse transcriptase zinc-binding domain-containing protein</fullName>
    </recommendedName>
</protein>
<dbReference type="AlphaFoldDB" id="A0A974CMS5"/>
<sequence length="349" mass="41258">MFSKVAGFQVNLNKTIVMPLNLQLRNKWRELKVWSNLPVNYLGKCHLVKMVWFPRLLYLLQMLPITRRNKLTRYTDNLACNLRYAADWINNRELFALPKLEQALIPNMSLAFLLHSHEKQLPSTAKDNPLLYTTIRAWRAAHQRLSISPYASFFLSFISNPQFLNNYSGQPFLRWAEQGFMQIRHVTHIDNLINCLFRSTSIQPSISLIYRVIKPSLSDKDFERGVGKWLHQIPEFTREMIFNLHLQSTSFLTSSHFQVMFLNILHRGYFSPELRKLVGWSDYDTCPKCQAPKADIYHCLWSCSVIKQFWERLISYCKHTPHIKIPLTPLWAIFGEHQIFQSQTRNWQI</sequence>
<dbReference type="Proteomes" id="UP000694892">
    <property type="component" value="Chromosome 6L"/>
</dbReference>
<evidence type="ECO:0008006" key="3">
    <source>
        <dbReference type="Google" id="ProtNLM"/>
    </source>
</evidence>
<reference evidence="2" key="1">
    <citation type="journal article" date="2016" name="Nature">
        <title>Genome evolution in the allotetraploid frog Xenopus laevis.</title>
        <authorList>
            <person name="Session A.M."/>
            <person name="Uno Y."/>
            <person name="Kwon T."/>
            <person name="Chapman J.A."/>
            <person name="Toyoda A."/>
            <person name="Takahashi S."/>
            <person name="Fukui A."/>
            <person name="Hikosaka A."/>
            <person name="Suzuki A."/>
            <person name="Kondo M."/>
            <person name="van Heeringen S.J."/>
            <person name="Quigley I."/>
            <person name="Heinz S."/>
            <person name="Ogino H."/>
            <person name="Ochi H."/>
            <person name="Hellsten U."/>
            <person name="Lyons J.B."/>
            <person name="Simakov O."/>
            <person name="Putnam N."/>
            <person name="Stites J."/>
            <person name="Kuroki Y."/>
            <person name="Tanaka T."/>
            <person name="Michiue T."/>
            <person name="Watanabe M."/>
            <person name="Bogdanovic O."/>
            <person name="Lister R."/>
            <person name="Georgiou G."/>
            <person name="Paranjpe S.S."/>
            <person name="van Kruijsbergen I."/>
            <person name="Shu S."/>
            <person name="Carlson J."/>
            <person name="Kinoshita T."/>
            <person name="Ohta Y."/>
            <person name="Mawaribuchi S."/>
            <person name="Jenkins J."/>
            <person name="Grimwood J."/>
            <person name="Schmutz J."/>
            <person name="Mitros T."/>
            <person name="Mozaffari S.V."/>
            <person name="Suzuki Y."/>
            <person name="Haramoto Y."/>
            <person name="Yamamoto T.S."/>
            <person name="Takagi C."/>
            <person name="Heald R."/>
            <person name="Miller K."/>
            <person name="Haudenschild C."/>
            <person name="Kitzman J."/>
            <person name="Nakayama T."/>
            <person name="Izutsu Y."/>
            <person name="Robert J."/>
            <person name="Fortriede J."/>
            <person name="Burns K."/>
            <person name="Lotay V."/>
            <person name="Karimi K."/>
            <person name="Yasuoka Y."/>
            <person name="Dichmann D.S."/>
            <person name="Flajnik M.F."/>
            <person name="Houston D.W."/>
            <person name="Shendure J."/>
            <person name="DuPasquier L."/>
            <person name="Vize P.D."/>
            <person name="Zorn A.M."/>
            <person name="Ito M."/>
            <person name="Marcotte E.M."/>
            <person name="Wallingford J.B."/>
            <person name="Ito Y."/>
            <person name="Asashima M."/>
            <person name="Ueno N."/>
            <person name="Matsuda Y."/>
            <person name="Veenstra G.J."/>
            <person name="Fujiyama A."/>
            <person name="Harland R.M."/>
            <person name="Taira M."/>
            <person name="Rokhsar D.S."/>
        </authorList>
    </citation>
    <scope>NUCLEOTIDE SEQUENCE [LARGE SCALE GENOMIC DNA]</scope>
    <source>
        <strain evidence="2">J</strain>
    </source>
</reference>
<organism evidence="1 2">
    <name type="scientific">Xenopus laevis</name>
    <name type="common">African clawed frog</name>
    <dbReference type="NCBI Taxonomy" id="8355"/>
    <lineage>
        <taxon>Eukaryota</taxon>
        <taxon>Metazoa</taxon>
        <taxon>Chordata</taxon>
        <taxon>Craniata</taxon>
        <taxon>Vertebrata</taxon>
        <taxon>Euteleostomi</taxon>
        <taxon>Amphibia</taxon>
        <taxon>Batrachia</taxon>
        <taxon>Anura</taxon>
        <taxon>Pipoidea</taxon>
        <taxon>Pipidae</taxon>
        <taxon>Xenopodinae</taxon>
        <taxon>Xenopus</taxon>
        <taxon>Xenopus</taxon>
    </lineage>
</organism>
<proteinExistence type="predicted"/>
<dbReference type="EMBL" id="CM004476">
    <property type="protein sequence ID" value="OCT76349.1"/>
    <property type="molecule type" value="Genomic_DNA"/>
</dbReference>
<gene>
    <name evidence="1" type="ORF">XELAEV_18031548mg</name>
</gene>